<dbReference type="Proteomes" id="UP001143307">
    <property type="component" value="Unassembled WGS sequence"/>
</dbReference>
<evidence type="ECO:0000313" key="2">
    <source>
        <dbReference type="Proteomes" id="UP001143307"/>
    </source>
</evidence>
<dbReference type="SUPFAM" id="SSF53756">
    <property type="entry name" value="UDP-Glycosyltransferase/glycogen phosphorylase"/>
    <property type="match status" value="1"/>
</dbReference>
<sequence length="419" mass="47054">MSQLLVIGYVWPESLSTAAGSHMLSILHAFISQGWEITFASAAARNEQMDDLKSHNVTCVDIVLNSSSFDKFVEQLQPSVVLFDRFMTEEQFGWRVEKSCPQALRVLDTEDLFCLRHARQQAFKDTGLINPLLSPSLLFSELAQREVASILRCDLSLIVSEVELQLLTELFKVAPSLLQYYPLCFSPEAIAQTRPPLEDRDGFIAIGNYRHPPNWDAVRWLKEAIWPEIRLLLPGAQCRIYGAYTPPKATALHNPEQGFHIMGWASDARTVMQSARVNLAPLRFGAGLKGKLAEAMLCGTPSITTSIGAEGMAGNLSFAGAVSDCPFGIASEAVALHQDEEQWAVAQRNGYCIVRQRFDQQIHNRSLFNRITLLQGQLDDHRLQNFTGAMLRHHQHKSTQYMSQWIEVKNRLAEQLSDN</sequence>
<reference evidence="1" key="1">
    <citation type="submission" date="2019-02" db="EMBL/GenBank/DDBJ databases">
        <authorList>
            <person name="Li S.-H."/>
        </authorList>
    </citation>
    <scope>NUCLEOTIDE SEQUENCE</scope>
    <source>
        <strain evidence="1">IMCC8485</strain>
    </source>
</reference>
<proteinExistence type="predicted"/>
<dbReference type="Gene3D" id="3.40.50.2000">
    <property type="entry name" value="Glycogen Phosphorylase B"/>
    <property type="match status" value="1"/>
</dbReference>
<dbReference type="EMBL" id="SHNP01000001">
    <property type="protein sequence ID" value="MCX2972791.1"/>
    <property type="molecule type" value="Genomic_DNA"/>
</dbReference>
<dbReference type="RefSeq" id="WP_279251754.1">
    <property type="nucleotide sequence ID" value="NZ_SHNP01000001.1"/>
</dbReference>
<dbReference type="Pfam" id="PF13692">
    <property type="entry name" value="Glyco_trans_1_4"/>
    <property type="match status" value="1"/>
</dbReference>
<evidence type="ECO:0000313" key="1">
    <source>
        <dbReference type="EMBL" id="MCX2972791.1"/>
    </source>
</evidence>
<organism evidence="1 2">
    <name type="scientific">Candidatus Seongchinamella marina</name>
    <dbReference type="NCBI Taxonomy" id="2518990"/>
    <lineage>
        <taxon>Bacteria</taxon>
        <taxon>Pseudomonadati</taxon>
        <taxon>Pseudomonadota</taxon>
        <taxon>Gammaproteobacteria</taxon>
        <taxon>Cellvibrionales</taxon>
        <taxon>Halieaceae</taxon>
        <taxon>Seongchinamella</taxon>
    </lineage>
</organism>
<name>A0ABT3SS37_9GAMM</name>
<protein>
    <submittedName>
        <fullName evidence="1">Glycosyltransferase</fullName>
    </submittedName>
</protein>
<comment type="caution">
    <text evidence="1">The sequence shown here is derived from an EMBL/GenBank/DDBJ whole genome shotgun (WGS) entry which is preliminary data.</text>
</comment>
<accession>A0ABT3SS37</accession>
<keyword evidence="2" id="KW-1185">Reference proteome</keyword>
<gene>
    <name evidence="1" type="ORF">EYC87_04225</name>
</gene>